<keyword evidence="2" id="KW-1003">Cell membrane</keyword>
<sequence>MNHKTEKISLSFSVALLMFPQVIETMYSPALTSIKAQFGVSTSTAAQALSVFFIAFAFGVIFWGRMCDVIGRRQSMLGGLAVLTIGSCSALIASNFNILLCSFAVCAFGAAVGSICTQTMIRDSYQGKDLAHVFTIAATSIGISPVVGLLLGSWLTAQGGYLWVFATMVAFILVLSIWCFARLPETKPAHTQKDSLISIAIKMSRDSTIWYTVAMISFFNVALFSYYSIAPFMFEDMGLGVDYFGNTGFIIALGSIAGSFINSRLLKMEMSDTNIVRIASLLLLISAVSVYCLQSTQWFFVPMALVSLAFGLAIPHIMGNALVNYRDHLGSAGALLGSFYYLLIGAGLEFANHIGDLGEVLIACSVLAVSLMLLSAAKGALTTKTQLEGMEY</sequence>
<feature type="transmembrane region" description="Helical" evidence="6">
    <location>
        <begin position="241"/>
        <end position="262"/>
    </location>
</feature>
<comment type="subcellular location">
    <subcellularLocation>
        <location evidence="1">Cell membrane</location>
        <topology evidence="1">Multi-pass membrane protein</topology>
    </subcellularLocation>
</comment>
<keyword evidence="4 6" id="KW-1133">Transmembrane helix</keyword>
<dbReference type="PANTHER" id="PTHR43124">
    <property type="entry name" value="PURINE EFFLUX PUMP PBUE"/>
    <property type="match status" value="1"/>
</dbReference>
<feature type="transmembrane region" description="Helical" evidence="6">
    <location>
        <begin position="297"/>
        <end position="317"/>
    </location>
</feature>
<feature type="domain" description="Major facilitator superfamily (MFS) profile" evidence="7">
    <location>
        <begin position="8"/>
        <end position="392"/>
    </location>
</feature>
<evidence type="ECO:0000313" key="9">
    <source>
        <dbReference type="Proteomes" id="UP000275394"/>
    </source>
</evidence>
<feature type="transmembrane region" description="Helical" evidence="6">
    <location>
        <begin position="209"/>
        <end position="229"/>
    </location>
</feature>
<dbReference type="RefSeq" id="WP_123713233.1">
    <property type="nucleotide sequence ID" value="NZ_RKHR01000005.1"/>
</dbReference>
<dbReference type="SUPFAM" id="SSF103473">
    <property type="entry name" value="MFS general substrate transporter"/>
    <property type="match status" value="1"/>
</dbReference>
<dbReference type="EMBL" id="RKHR01000005">
    <property type="protein sequence ID" value="ROS00262.1"/>
    <property type="molecule type" value="Genomic_DNA"/>
</dbReference>
<comment type="caution">
    <text evidence="8">The sequence shown here is derived from an EMBL/GenBank/DDBJ whole genome shotgun (WGS) entry which is preliminary data.</text>
</comment>
<dbReference type="Proteomes" id="UP000275394">
    <property type="component" value="Unassembled WGS sequence"/>
</dbReference>
<dbReference type="InterPro" id="IPR020846">
    <property type="entry name" value="MFS_dom"/>
</dbReference>
<dbReference type="AlphaFoldDB" id="A0A3N2DKN1"/>
<evidence type="ECO:0000256" key="5">
    <source>
        <dbReference type="ARBA" id="ARBA00023136"/>
    </source>
</evidence>
<evidence type="ECO:0000256" key="2">
    <source>
        <dbReference type="ARBA" id="ARBA00022475"/>
    </source>
</evidence>
<accession>A0A3N2DKN1</accession>
<evidence type="ECO:0000256" key="1">
    <source>
        <dbReference type="ARBA" id="ARBA00004651"/>
    </source>
</evidence>
<feature type="transmembrane region" description="Helical" evidence="6">
    <location>
        <begin position="133"/>
        <end position="155"/>
    </location>
</feature>
<feature type="transmembrane region" description="Helical" evidence="6">
    <location>
        <begin position="161"/>
        <end position="181"/>
    </location>
</feature>
<organism evidence="8 9">
    <name type="scientific">Sinobacterium caligoides</name>
    <dbReference type="NCBI Taxonomy" id="933926"/>
    <lineage>
        <taxon>Bacteria</taxon>
        <taxon>Pseudomonadati</taxon>
        <taxon>Pseudomonadota</taxon>
        <taxon>Gammaproteobacteria</taxon>
        <taxon>Cellvibrionales</taxon>
        <taxon>Spongiibacteraceae</taxon>
        <taxon>Sinobacterium</taxon>
    </lineage>
</organism>
<keyword evidence="3 6" id="KW-0812">Transmembrane</keyword>
<feature type="transmembrane region" description="Helical" evidence="6">
    <location>
        <begin position="102"/>
        <end position="121"/>
    </location>
</feature>
<protein>
    <submittedName>
        <fullName evidence="8">Putative MFS family arabinose efflux permease</fullName>
    </submittedName>
</protein>
<dbReference type="InterPro" id="IPR036259">
    <property type="entry name" value="MFS_trans_sf"/>
</dbReference>
<feature type="transmembrane region" description="Helical" evidence="6">
    <location>
        <begin position="360"/>
        <end position="381"/>
    </location>
</feature>
<dbReference type="Gene3D" id="1.20.1720.10">
    <property type="entry name" value="Multidrug resistance protein D"/>
    <property type="match status" value="1"/>
</dbReference>
<dbReference type="InterPro" id="IPR050189">
    <property type="entry name" value="MFS_Efflux_Transporters"/>
</dbReference>
<gene>
    <name evidence="8" type="ORF">EDC56_2900</name>
</gene>
<feature type="transmembrane region" description="Helical" evidence="6">
    <location>
        <begin position="274"/>
        <end position="291"/>
    </location>
</feature>
<proteinExistence type="predicted"/>
<evidence type="ECO:0000256" key="6">
    <source>
        <dbReference type="SAM" id="Phobius"/>
    </source>
</evidence>
<feature type="transmembrane region" description="Helical" evidence="6">
    <location>
        <begin position="76"/>
        <end position="96"/>
    </location>
</feature>
<keyword evidence="9" id="KW-1185">Reference proteome</keyword>
<reference evidence="8 9" key="1">
    <citation type="submission" date="2018-11" db="EMBL/GenBank/DDBJ databases">
        <title>Genomic Encyclopedia of Type Strains, Phase IV (KMG-IV): sequencing the most valuable type-strain genomes for metagenomic binning, comparative biology and taxonomic classification.</title>
        <authorList>
            <person name="Goeker M."/>
        </authorList>
    </citation>
    <scope>NUCLEOTIDE SEQUENCE [LARGE SCALE GENOMIC DNA]</scope>
    <source>
        <strain evidence="8 9">DSM 100316</strain>
    </source>
</reference>
<dbReference type="PANTHER" id="PTHR43124:SF3">
    <property type="entry name" value="CHLORAMPHENICOL EFFLUX PUMP RV0191"/>
    <property type="match status" value="1"/>
</dbReference>
<evidence type="ECO:0000313" key="8">
    <source>
        <dbReference type="EMBL" id="ROS00262.1"/>
    </source>
</evidence>
<dbReference type="Pfam" id="PF07690">
    <property type="entry name" value="MFS_1"/>
    <property type="match status" value="1"/>
</dbReference>
<keyword evidence="5 6" id="KW-0472">Membrane</keyword>
<evidence type="ECO:0000256" key="3">
    <source>
        <dbReference type="ARBA" id="ARBA00022692"/>
    </source>
</evidence>
<evidence type="ECO:0000256" key="4">
    <source>
        <dbReference type="ARBA" id="ARBA00022989"/>
    </source>
</evidence>
<feature type="transmembrane region" description="Helical" evidence="6">
    <location>
        <begin position="46"/>
        <end position="64"/>
    </location>
</feature>
<dbReference type="OrthoDB" id="9812221at2"/>
<dbReference type="GO" id="GO:0022857">
    <property type="term" value="F:transmembrane transporter activity"/>
    <property type="evidence" value="ECO:0007669"/>
    <property type="project" value="InterPro"/>
</dbReference>
<evidence type="ECO:0000259" key="7">
    <source>
        <dbReference type="PROSITE" id="PS50850"/>
    </source>
</evidence>
<dbReference type="GO" id="GO:0005886">
    <property type="term" value="C:plasma membrane"/>
    <property type="evidence" value="ECO:0007669"/>
    <property type="project" value="UniProtKB-SubCell"/>
</dbReference>
<name>A0A3N2DKN1_9GAMM</name>
<feature type="transmembrane region" description="Helical" evidence="6">
    <location>
        <begin position="329"/>
        <end position="348"/>
    </location>
</feature>
<dbReference type="PROSITE" id="PS50850">
    <property type="entry name" value="MFS"/>
    <property type="match status" value="1"/>
</dbReference>
<dbReference type="InterPro" id="IPR011701">
    <property type="entry name" value="MFS"/>
</dbReference>